<dbReference type="GeneID" id="63210314"/>
<evidence type="ECO:0000313" key="1">
    <source>
        <dbReference type="EMBL" id="QNJ56754.1"/>
    </source>
</evidence>
<keyword evidence="2" id="KW-1185">Reference proteome</keyword>
<protein>
    <submittedName>
        <fullName evidence="1">Uncharacterized protein</fullName>
    </submittedName>
</protein>
<reference evidence="1 2" key="1">
    <citation type="submission" date="2020-06" db="EMBL/GenBank/DDBJ databases">
        <authorList>
            <person name="Ruesch T."/>
            <person name="Stepniewski C."/>
            <person name="Ballard C."/>
            <person name="Battaglia S."/>
            <person name="Diaz I."/>
            <person name="Engley A."/>
            <person name="Erickson A."/>
            <person name="Ernst L."/>
            <person name="Gonzales E."/>
            <person name="Haider A."/>
            <person name="Harrison M."/>
            <person name="Moore J."/>
            <person name="Paratore J."/>
            <person name="Rafanan A."/>
            <person name="Storz S."/>
            <person name="Poxleitner M.K."/>
            <person name="Anders K.R."/>
            <person name="Garlena R.A."/>
            <person name="Russell D.A."/>
            <person name="Pope W.H."/>
            <person name="Jacobs-Sera D."/>
            <person name="Hatfull G.F."/>
        </authorList>
    </citation>
    <scope>NUCLEOTIDE SEQUENCE [LARGE SCALE GENOMIC DNA]</scope>
</reference>
<name>A0A7G8LHN2_9CAUD</name>
<evidence type="ECO:0000313" key="2">
    <source>
        <dbReference type="Proteomes" id="UP000515890"/>
    </source>
</evidence>
<proteinExistence type="predicted"/>
<dbReference type="Proteomes" id="UP000515890">
    <property type="component" value="Segment"/>
</dbReference>
<gene>
    <name evidence="1" type="primary">94</name>
    <name evidence="1" type="ORF">SEA_AZIZ_94</name>
</gene>
<dbReference type="KEGG" id="vg:63210314"/>
<organism evidence="1 2">
    <name type="scientific">Mycobacterium phage Aziz</name>
    <dbReference type="NCBI Taxonomy" id="2762281"/>
    <lineage>
        <taxon>Viruses</taxon>
        <taxon>Duplodnaviria</taxon>
        <taxon>Heunggongvirae</taxon>
        <taxon>Uroviricota</taxon>
        <taxon>Caudoviricetes</taxon>
        <taxon>Vilmaviridae</taxon>
        <taxon>Mclasvirinae</taxon>
        <taxon>Reyvirus</taxon>
        <taxon>Reyvirus aziz</taxon>
    </lineage>
</organism>
<sequence length="101" mass="11146">MSDNYLMIHGASDDLIEVSGRVTEEFDCPGRGLVEVFIRNDGRLAVFTVAVRLDGVWLVSVAAAANDFSVEVEYTQRPDRDEDAAVVFTLAPDDEVEVRLV</sequence>
<dbReference type="EMBL" id="MT658802">
    <property type="protein sequence ID" value="QNJ56754.1"/>
    <property type="molecule type" value="Genomic_DNA"/>
</dbReference>
<reference evidence="2" key="2">
    <citation type="journal article" date="2021" name="Microbiol. Resour. Announc.">
        <title>Genome Sequences of Subcluster M2 Mycobacteriophages Estes and Aziz.</title>
        <authorList>
            <person name="Fitzgerald S.K."/>
            <person name="Johnson E.H."/>
            <person name="Storz S.H.R."/>
            <person name="Ballard C."/>
            <person name="Battaglia S."/>
            <person name="Boice M."/>
            <person name="Bramwell-Butcher J."/>
            <person name="Dedinsky M."/>
            <person name="DeKlotz J."/>
            <person name="Diaz I."/>
            <person name="Engley A."/>
            <person name="Ernst L."/>
            <person name="Gonzales E."/>
            <person name="Groscost A."/>
            <person name="Grosser P."/>
            <person name="Haider A."/>
            <person name="Harrison M."/>
            <person name="Husler K."/>
            <person name="Lau J."/>
            <person name="Monlux M."/>
            <person name="Paratore J."/>
            <person name="Ruesch T."/>
            <person name="Schlesinger M."/>
            <person name="Scholes A."/>
            <person name="Poxleitner M.K."/>
            <person name="Anders K.R."/>
        </authorList>
    </citation>
    <scope>NUCLEOTIDE SEQUENCE [LARGE SCALE GENOMIC DNA]</scope>
</reference>
<accession>A0A7G8LHN2</accession>
<dbReference type="RefSeq" id="YP_010013699.1">
    <property type="nucleotide sequence ID" value="NC_053513.1"/>
</dbReference>